<dbReference type="SUPFAM" id="SSF52091">
    <property type="entry name" value="SpoIIaa-like"/>
    <property type="match status" value="1"/>
</dbReference>
<dbReference type="PROSITE" id="PS50801">
    <property type="entry name" value="STAS"/>
    <property type="match status" value="1"/>
</dbReference>
<comment type="caution">
    <text evidence="2">The sequence shown here is derived from an EMBL/GenBank/DDBJ whole genome shotgun (WGS) entry which is preliminary data.</text>
</comment>
<accession>A0ABT7PJA4</accession>
<dbReference type="RefSeq" id="WP_160149472.1">
    <property type="nucleotide sequence ID" value="NZ_JASZZN010000009.1"/>
</dbReference>
<dbReference type="PANTHER" id="PTHR33495">
    <property type="entry name" value="ANTI-SIGMA FACTOR ANTAGONIST TM_1081-RELATED-RELATED"/>
    <property type="match status" value="1"/>
</dbReference>
<dbReference type="Pfam" id="PF01740">
    <property type="entry name" value="STAS"/>
    <property type="match status" value="1"/>
</dbReference>
<keyword evidence="3" id="KW-1185">Reference proteome</keyword>
<proteinExistence type="predicted"/>
<dbReference type="InterPro" id="IPR002645">
    <property type="entry name" value="STAS_dom"/>
</dbReference>
<reference evidence="2 3" key="1">
    <citation type="submission" date="2023-06" db="EMBL/GenBank/DDBJ databases">
        <title>Roseiconus lacunae JC819 isolated from Gulf of Mannar region, Tamil Nadu.</title>
        <authorList>
            <person name="Pk S."/>
            <person name="Ch S."/>
            <person name="Ch V.R."/>
        </authorList>
    </citation>
    <scope>NUCLEOTIDE SEQUENCE [LARGE SCALE GENOMIC DNA]</scope>
    <source>
        <strain evidence="2 3">JC819</strain>
    </source>
</reference>
<dbReference type="InterPro" id="IPR036513">
    <property type="entry name" value="STAS_dom_sf"/>
</dbReference>
<dbReference type="Proteomes" id="UP001239462">
    <property type="component" value="Unassembled WGS sequence"/>
</dbReference>
<sequence length="110" mass="11806">MQRIEKHGTVHVIVNEGPIRMETSVSIEELFERSMIGHTPAVVVDLSGVPLIDGSGLEWLVELSERSCHRGGCVRLCGVSELCADVLRVTGVGSKIESFPDLTSALGSFA</sequence>
<evidence type="ECO:0000313" key="3">
    <source>
        <dbReference type="Proteomes" id="UP001239462"/>
    </source>
</evidence>
<dbReference type="CDD" id="cd07043">
    <property type="entry name" value="STAS_anti-anti-sigma_factors"/>
    <property type="match status" value="1"/>
</dbReference>
<gene>
    <name evidence="2" type="ORF">QTN89_14105</name>
</gene>
<dbReference type="Gene3D" id="3.30.750.24">
    <property type="entry name" value="STAS domain"/>
    <property type="match status" value="1"/>
</dbReference>
<dbReference type="EMBL" id="JASZZN010000009">
    <property type="protein sequence ID" value="MDM4016574.1"/>
    <property type="molecule type" value="Genomic_DNA"/>
</dbReference>
<name>A0ABT7PJA4_9BACT</name>
<evidence type="ECO:0000259" key="1">
    <source>
        <dbReference type="PROSITE" id="PS50801"/>
    </source>
</evidence>
<organism evidence="2 3">
    <name type="scientific">Roseiconus lacunae</name>
    <dbReference type="NCBI Taxonomy" id="2605694"/>
    <lineage>
        <taxon>Bacteria</taxon>
        <taxon>Pseudomonadati</taxon>
        <taxon>Planctomycetota</taxon>
        <taxon>Planctomycetia</taxon>
        <taxon>Pirellulales</taxon>
        <taxon>Pirellulaceae</taxon>
        <taxon>Roseiconus</taxon>
    </lineage>
</organism>
<protein>
    <submittedName>
        <fullName evidence="2">STAS domain-containing protein</fullName>
    </submittedName>
</protein>
<feature type="domain" description="STAS" evidence="1">
    <location>
        <begin position="1"/>
        <end position="109"/>
    </location>
</feature>
<evidence type="ECO:0000313" key="2">
    <source>
        <dbReference type="EMBL" id="MDM4016574.1"/>
    </source>
</evidence>